<dbReference type="EMBL" id="GITU01005975">
    <property type="protein sequence ID" value="MBC1174678.1"/>
    <property type="molecule type" value="Transcribed_RNA"/>
</dbReference>
<proteinExistence type="predicted"/>
<accession>A0A7G3AS59</accession>
<dbReference type="PANTHER" id="PTHR14191:SF3">
    <property type="entry name" value="NA(+)_H(+) EXCHANGE REGULATORY COFACTOR-LIKE PROTEIN NRFL-1"/>
    <property type="match status" value="1"/>
</dbReference>
<evidence type="ECO:0000259" key="3">
    <source>
        <dbReference type="PROSITE" id="PS50106"/>
    </source>
</evidence>
<dbReference type="GO" id="GO:0016324">
    <property type="term" value="C:apical plasma membrane"/>
    <property type="evidence" value="ECO:0007669"/>
    <property type="project" value="TreeGrafter"/>
</dbReference>
<dbReference type="InterPro" id="IPR036034">
    <property type="entry name" value="PDZ_sf"/>
</dbReference>
<dbReference type="AlphaFoldDB" id="A0A7G3AS59"/>
<reference evidence="4" key="1">
    <citation type="journal article" date="2020" name="BMC">
        <title>Leishmania infection induces a limited differential gene expression in the sand fly midgut.</title>
        <authorList>
            <person name="Coutinho-Abreu I.V."/>
            <person name="Serafim T.D."/>
            <person name="Meneses C."/>
            <person name="Kamhawi S."/>
            <person name="Oliveira F."/>
            <person name="Valenzuela J.G."/>
        </authorList>
    </citation>
    <scope>NUCLEOTIDE SEQUENCE</scope>
    <source>
        <strain evidence="4">Jacobina</strain>
        <tissue evidence="4">Midgut</tissue>
    </source>
</reference>
<dbReference type="PANTHER" id="PTHR14191">
    <property type="entry name" value="PDZ DOMAIN CONTAINING PROTEIN"/>
    <property type="match status" value="1"/>
</dbReference>
<dbReference type="Gene3D" id="2.30.42.10">
    <property type="match status" value="1"/>
</dbReference>
<dbReference type="CDD" id="cd06768">
    <property type="entry name" value="PDZ_NHERF-like"/>
    <property type="match status" value="1"/>
</dbReference>
<dbReference type="GO" id="GO:0072659">
    <property type="term" value="P:protein localization to plasma membrane"/>
    <property type="evidence" value="ECO:0007669"/>
    <property type="project" value="TreeGrafter"/>
</dbReference>
<keyword evidence="1" id="KW-0677">Repeat</keyword>
<dbReference type="Pfam" id="PF00595">
    <property type="entry name" value="PDZ"/>
    <property type="match status" value="1"/>
</dbReference>
<sequence length="267" mass="29135">MSADSQRSAVDSAEARKKPRVCLVVKREDFDGYGFNLHAEKGKPGQYIGKVDENSPAEMAGLRQGDRIIEVNDVNIGTETHKQVVQRIKANPNEVKLLVVDPEVIEVTKDNQIVTNSESNSKEKEVVHDDEERPKEVESPKVMGSPKKVESPKVESPREQSRKNSEKEEVDGHTNHAAAESPVSAPKSPIVTNSSPEPRKSTTNGTTPKADTNSVSSGGSTGSARDGGLNLQMTAAELRAKLAARKKYDPKSESVDIKKKFDIIQKL</sequence>
<dbReference type="SMART" id="SM00228">
    <property type="entry name" value="PDZ"/>
    <property type="match status" value="1"/>
</dbReference>
<dbReference type="GO" id="GO:0043495">
    <property type="term" value="F:protein-membrane adaptor activity"/>
    <property type="evidence" value="ECO:0007669"/>
    <property type="project" value="TreeGrafter"/>
</dbReference>
<name>A0A7G3AS59_LUTLO</name>
<feature type="domain" description="PDZ" evidence="3">
    <location>
        <begin position="22"/>
        <end position="103"/>
    </location>
</feature>
<feature type="region of interest" description="Disordered" evidence="2">
    <location>
        <begin position="111"/>
        <end position="231"/>
    </location>
</feature>
<dbReference type="InterPro" id="IPR051067">
    <property type="entry name" value="NHER"/>
</dbReference>
<organism evidence="4">
    <name type="scientific">Lutzomyia longipalpis</name>
    <name type="common">Sand fly</name>
    <dbReference type="NCBI Taxonomy" id="7200"/>
    <lineage>
        <taxon>Eukaryota</taxon>
        <taxon>Metazoa</taxon>
        <taxon>Ecdysozoa</taxon>
        <taxon>Arthropoda</taxon>
        <taxon>Hexapoda</taxon>
        <taxon>Insecta</taxon>
        <taxon>Pterygota</taxon>
        <taxon>Neoptera</taxon>
        <taxon>Endopterygota</taxon>
        <taxon>Diptera</taxon>
        <taxon>Nematocera</taxon>
        <taxon>Psychodoidea</taxon>
        <taxon>Psychodidae</taxon>
        <taxon>Lutzomyia</taxon>
        <taxon>Lutzomyia</taxon>
    </lineage>
</organism>
<feature type="compositionally biased region" description="Basic and acidic residues" evidence="2">
    <location>
        <begin position="120"/>
        <end position="139"/>
    </location>
</feature>
<evidence type="ECO:0000256" key="2">
    <source>
        <dbReference type="SAM" id="MobiDB-lite"/>
    </source>
</evidence>
<feature type="compositionally biased region" description="Polar residues" evidence="2">
    <location>
        <begin position="190"/>
        <end position="213"/>
    </location>
</feature>
<dbReference type="InterPro" id="IPR001478">
    <property type="entry name" value="PDZ"/>
</dbReference>
<feature type="compositionally biased region" description="Basic and acidic residues" evidence="2">
    <location>
        <begin position="147"/>
        <end position="174"/>
    </location>
</feature>
<dbReference type="SUPFAM" id="SSF50156">
    <property type="entry name" value="PDZ domain-like"/>
    <property type="match status" value="1"/>
</dbReference>
<dbReference type="PROSITE" id="PS50106">
    <property type="entry name" value="PDZ"/>
    <property type="match status" value="1"/>
</dbReference>
<dbReference type="VEuPathDB" id="VectorBase:LLONM1_011544"/>
<protein>
    <submittedName>
        <fullName evidence="4">Putative na+/h+ exchange regulatory cofactor nhe-rf1</fullName>
    </submittedName>
</protein>
<evidence type="ECO:0000313" key="4">
    <source>
        <dbReference type="EMBL" id="MBC1174678.1"/>
    </source>
</evidence>
<evidence type="ECO:0000256" key="1">
    <source>
        <dbReference type="ARBA" id="ARBA00022737"/>
    </source>
</evidence>